<comment type="subcellular location">
    <subcellularLocation>
        <location evidence="1">Cell membrane</location>
        <topology evidence="1">Multi-pass membrane protein</topology>
    </subcellularLocation>
</comment>
<evidence type="ECO:0000256" key="2">
    <source>
        <dbReference type="ARBA" id="ARBA00022475"/>
    </source>
</evidence>
<evidence type="ECO:0000256" key="3">
    <source>
        <dbReference type="ARBA" id="ARBA00022692"/>
    </source>
</evidence>
<dbReference type="GO" id="GO:0005886">
    <property type="term" value="C:plasma membrane"/>
    <property type="evidence" value="ECO:0007669"/>
    <property type="project" value="UniProtKB-SubCell"/>
</dbReference>
<keyword evidence="3 6" id="KW-0812">Transmembrane</keyword>
<name>A0A922MFR2_SPOEX</name>
<gene>
    <name evidence="7" type="ORF">HF086_017928</name>
</gene>
<dbReference type="Pfam" id="PF08395">
    <property type="entry name" value="7tm_7"/>
    <property type="match status" value="1"/>
</dbReference>
<evidence type="ECO:0000313" key="7">
    <source>
        <dbReference type="EMBL" id="KAH9635362.1"/>
    </source>
</evidence>
<evidence type="ECO:0000256" key="4">
    <source>
        <dbReference type="ARBA" id="ARBA00022989"/>
    </source>
</evidence>
<dbReference type="AlphaFoldDB" id="A0A922MFR2"/>
<dbReference type="EMBL" id="JACEFF010000561">
    <property type="protein sequence ID" value="KAH9635362.1"/>
    <property type="molecule type" value="Genomic_DNA"/>
</dbReference>
<dbReference type="GO" id="GO:0050909">
    <property type="term" value="P:sensory perception of taste"/>
    <property type="evidence" value="ECO:0007669"/>
    <property type="project" value="InterPro"/>
</dbReference>
<evidence type="ECO:0000313" key="8">
    <source>
        <dbReference type="Proteomes" id="UP000814243"/>
    </source>
</evidence>
<feature type="transmembrane region" description="Helical" evidence="6">
    <location>
        <begin position="80"/>
        <end position="103"/>
    </location>
</feature>
<dbReference type="InterPro" id="IPR013604">
    <property type="entry name" value="7TM_chemorcpt"/>
</dbReference>
<evidence type="ECO:0000256" key="5">
    <source>
        <dbReference type="ARBA" id="ARBA00023136"/>
    </source>
</evidence>
<accession>A0A922MFR2</accession>
<keyword evidence="5 6" id="KW-0472">Membrane</keyword>
<protein>
    <submittedName>
        <fullName evidence="7">Uncharacterized protein</fullName>
    </submittedName>
</protein>
<feature type="transmembrane region" description="Helical" evidence="6">
    <location>
        <begin position="141"/>
        <end position="163"/>
    </location>
</feature>
<proteinExistence type="predicted"/>
<organism evidence="7 8">
    <name type="scientific">Spodoptera exigua</name>
    <name type="common">Beet armyworm</name>
    <name type="synonym">Noctua fulgens</name>
    <dbReference type="NCBI Taxonomy" id="7107"/>
    <lineage>
        <taxon>Eukaryota</taxon>
        <taxon>Metazoa</taxon>
        <taxon>Ecdysozoa</taxon>
        <taxon>Arthropoda</taxon>
        <taxon>Hexapoda</taxon>
        <taxon>Insecta</taxon>
        <taxon>Pterygota</taxon>
        <taxon>Neoptera</taxon>
        <taxon>Endopterygota</taxon>
        <taxon>Lepidoptera</taxon>
        <taxon>Glossata</taxon>
        <taxon>Ditrysia</taxon>
        <taxon>Noctuoidea</taxon>
        <taxon>Noctuidae</taxon>
        <taxon>Amphipyrinae</taxon>
        <taxon>Spodoptera</taxon>
    </lineage>
</organism>
<dbReference type="Proteomes" id="UP000814243">
    <property type="component" value="Unassembled WGS sequence"/>
</dbReference>
<reference evidence="7" key="1">
    <citation type="journal article" date="2021" name="G3 (Bethesda)">
        <title>Genome and transcriptome analysis of the beet armyworm Spodoptera exigua reveals targets for pest control. .</title>
        <authorList>
            <person name="Simon S."/>
            <person name="Breeschoten T."/>
            <person name="Jansen H.J."/>
            <person name="Dirks R.P."/>
            <person name="Schranz M.E."/>
            <person name="Ros V.I.D."/>
        </authorList>
    </citation>
    <scope>NUCLEOTIDE SEQUENCE</scope>
    <source>
        <strain evidence="7">TB_SE_WUR_2020</strain>
    </source>
</reference>
<evidence type="ECO:0000256" key="6">
    <source>
        <dbReference type="SAM" id="Phobius"/>
    </source>
</evidence>
<evidence type="ECO:0000256" key="1">
    <source>
        <dbReference type="ARBA" id="ARBA00004651"/>
    </source>
</evidence>
<comment type="caution">
    <text evidence="7">The sequence shown here is derived from an EMBL/GenBank/DDBJ whole genome shotgun (WGS) entry which is preliminary data.</text>
</comment>
<sequence>MRQILENVVLYVYVTMLYNFLKTVNNSISKAVEQSEERKDGKDGNKQILTIHDLDEWAMKYRDLVTCSNKLSACFSSQMLFSLFISSIQLVTSVYGVFCSIMIGRRMPTDRGPQAPETKRLRNLNKLVNVNPIQIEYTNKIVLGMYLVPIIMSLSASYVIVGLQFNHVI</sequence>
<keyword evidence="2" id="KW-1003">Cell membrane</keyword>
<keyword evidence="4 6" id="KW-1133">Transmembrane helix</keyword>